<comment type="caution">
    <text evidence="6">The sequence shown here is derived from an EMBL/GenBank/DDBJ whole genome shotgun (WGS) entry which is preliminary data.</text>
</comment>
<dbReference type="InterPro" id="IPR029000">
    <property type="entry name" value="Cyclophilin-like_dom_sf"/>
</dbReference>
<gene>
    <name evidence="7" type="ORF">B4U79_04134</name>
    <name evidence="8" type="ORF">B4U79_10630</name>
    <name evidence="6" type="ORF">B4U79_12302</name>
</gene>
<dbReference type="EMBL" id="NCKU01003984">
    <property type="protein sequence ID" value="RWS06622.1"/>
    <property type="molecule type" value="Genomic_DNA"/>
</dbReference>
<evidence type="ECO:0000313" key="6">
    <source>
        <dbReference type="EMBL" id="RWS03785.1"/>
    </source>
</evidence>
<dbReference type="PANTHER" id="PTHR11071:SF561">
    <property type="entry name" value="PEPTIDYL-PROLYL CIS-TRANS ISOMERASE D-RELATED"/>
    <property type="match status" value="1"/>
</dbReference>
<dbReference type="FunFam" id="2.40.100.10:FF:000025">
    <property type="entry name" value="Peptidyl-prolyl cis-trans isomerase CYP19-2"/>
    <property type="match status" value="1"/>
</dbReference>
<proteinExistence type="inferred from homology"/>
<evidence type="ECO:0000259" key="5">
    <source>
        <dbReference type="PROSITE" id="PS50072"/>
    </source>
</evidence>
<protein>
    <recommendedName>
        <fullName evidence="4">Peptidyl-prolyl cis-trans isomerase</fullName>
        <shortName evidence="4">PPIase</shortName>
        <ecNumber evidence="4">5.2.1.8</ecNumber>
    </recommendedName>
</protein>
<feature type="domain" description="PPIase cyclophilin-type" evidence="5">
    <location>
        <begin position="37"/>
        <end position="183"/>
    </location>
</feature>
<evidence type="ECO:0000313" key="7">
    <source>
        <dbReference type="EMBL" id="RWS06266.1"/>
    </source>
</evidence>
<dbReference type="EMBL" id="NCKU01006157">
    <property type="protein sequence ID" value="RWS03785.1"/>
    <property type="molecule type" value="Genomic_DNA"/>
</dbReference>
<dbReference type="PANTHER" id="PTHR11071">
    <property type="entry name" value="PEPTIDYL-PROLYL CIS-TRANS ISOMERASE"/>
    <property type="match status" value="1"/>
</dbReference>
<dbReference type="Proteomes" id="UP000285301">
    <property type="component" value="Unassembled WGS sequence"/>
</dbReference>
<dbReference type="GO" id="GO:0003755">
    <property type="term" value="F:peptidyl-prolyl cis-trans isomerase activity"/>
    <property type="evidence" value="ECO:0007669"/>
    <property type="project" value="UniProtKB-UniRule"/>
</dbReference>
<name>A0A443QL80_9ACAR</name>
<reference evidence="6" key="2">
    <citation type="submission" date="2018-11" db="EMBL/GenBank/DDBJ databases">
        <title>Trombidioid mite genomics.</title>
        <authorList>
            <person name="Dong X."/>
        </authorList>
    </citation>
    <scope>NUCLEOTIDE SEQUENCE</scope>
    <source>
        <strain evidence="6">UoL-WK</strain>
    </source>
</reference>
<evidence type="ECO:0000313" key="8">
    <source>
        <dbReference type="EMBL" id="RWS06622.1"/>
    </source>
</evidence>
<accession>A0A443QL80</accession>
<dbReference type="GO" id="GO:0005737">
    <property type="term" value="C:cytoplasm"/>
    <property type="evidence" value="ECO:0007669"/>
    <property type="project" value="TreeGrafter"/>
</dbReference>
<comment type="function">
    <text evidence="4">PPIases accelerate the folding of proteins. It catalyzes the cis-trans isomerization of proline imidic peptide bonds in oligopeptides.</text>
</comment>
<dbReference type="Gene3D" id="2.40.100.10">
    <property type="entry name" value="Cyclophilin-like"/>
    <property type="match status" value="1"/>
</dbReference>
<dbReference type="Pfam" id="PF00160">
    <property type="entry name" value="Pro_isomerase"/>
    <property type="match status" value="1"/>
</dbReference>
<evidence type="ECO:0000313" key="9">
    <source>
        <dbReference type="Proteomes" id="UP000285301"/>
    </source>
</evidence>
<evidence type="ECO:0000256" key="1">
    <source>
        <dbReference type="ARBA" id="ARBA00000971"/>
    </source>
</evidence>
<dbReference type="STRING" id="1965070.A0A443QL80"/>
<evidence type="ECO:0000256" key="2">
    <source>
        <dbReference type="ARBA" id="ARBA00023110"/>
    </source>
</evidence>
<evidence type="ECO:0000256" key="3">
    <source>
        <dbReference type="ARBA" id="ARBA00023235"/>
    </source>
</evidence>
<dbReference type="SUPFAM" id="SSF50891">
    <property type="entry name" value="Cyclophilin-like"/>
    <property type="match status" value="1"/>
</dbReference>
<reference evidence="6 9" key="1">
    <citation type="journal article" date="2018" name="Gigascience">
        <title>Genomes of trombidid mites reveal novel predicted allergens and laterally-transferred genes associated with secondary metabolism.</title>
        <authorList>
            <person name="Dong X."/>
            <person name="Chaisiri K."/>
            <person name="Xia D."/>
            <person name="Armstrong S.D."/>
            <person name="Fang Y."/>
            <person name="Donnelly M.J."/>
            <person name="Kadowaki T."/>
            <person name="McGarry J.W."/>
            <person name="Darby A.C."/>
            <person name="Makepeace B.L."/>
        </authorList>
    </citation>
    <scope>NUCLEOTIDE SEQUENCE [LARGE SCALE GENOMIC DNA]</scope>
    <source>
        <strain evidence="6">UoL-WK</strain>
    </source>
</reference>
<dbReference type="EMBL" id="NCKU01004237">
    <property type="protein sequence ID" value="RWS06266.1"/>
    <property type="molecule type" value="Genomic_DNA"/>
</dbReference>
<comment type="similarity">
    <text evidence="4">Belongs to the cyclophilin-type PPIase family.</text>
</comment>
<keyword evidence="3 4" id="KW-0413">Isomerase</keyword>
<dbReference type="OrthoDB" id="10064525at2759"/>
<dbReference type="GO" id="GO:0016018">
    <property type="term" value="F:cyclosporin A binding"/>
    <property type="evidence" value="ECO:0007669"/>
    <property type="project" value="TreeGrafter"/>
</dbReference>
<dbReference type="EC" id="5.2.1.8" evidence="4"/>
<dbReference type="PROSITE" id="PS50072">
    <property type="entry name" value="CSA_PPIASE_2"/>
    <property type="match status" value="1"/>
</dbReference>
<evidence type="ECO:0000256" key="4">
    <source>
        <dbReference type="RuleBase" id="RU363019"/>
    </source>
</evidence>
<dbReference type="PRINTS" id="PR00153">
    <property type="entry name" value="CSAPPISMRASE"/>
</dbReference>
<comment type="catalytic activity">
    <reaction evidence="1 4">
        <text>[protein]-peptidylproline (omega=180) = [protein]-peptidylproline (omega=0)</text>
        <dbReference type="Rhea" id="RHEA:16237"/>
        <dbReference type="Rhea" id="RHEA-COMP:10747"/>
        <dbReference type="Rhea" id="RHEA-COMP:10748"/>
        <dbReference type="ChEBI" id="CHEBI:83833"/>
        <dbReference type="ChEBI" id="CHEBI:83834"/>
        <dbReference type="EC" id="5.2.1.8"/>
    </reaction>
</comment>
<dbReference type="GO" id="GO:0006457">
    <property type="term" value="P:protein folding"/>
    <property type="evidence" value="ECO:0007669"/>
    <property type="project" value="TreeGrafter"/>
</dbReference>
<keyword evidence="2 4" id="KW-0697">Rotamase</keyword>
<dbReference type="InterPro" id="IPR002130">
    <property type="entry name" value="Cyclophilin-type_PPIase_dom"/>
</dbReference>
<dbReference type="AlphaFoldDB" id="A0A443QL80"/>
<keyword evidence="9" id="KW-1185">Reference proteome</keyword>
<organism evidence="6 9">
    <name type="scientific">Dinothrombium tinctorium</name>
    <dbReference type="NCBI Taxonomy" id="1965070"/>
    <lineage>
        <taxon>Eukaryota</taxon>
        <taxon>Metazoa</taxon>
        <taxon>Ecdysozoa</taxon>
        <taxon>Arthropoda</taxon>
        <taxon>Chelicerata</taxon>
        <taxon>Arachnida</taxon>
        <taxon>Acari</taxon>
        <taxon>Acariformes</taxon>
        <taxon>Trombidiformes</taxon>
        <taxon>Prostigmata</taxon>
        <taxon>Anystina</taxon>
        <taxon>Parasitengona</taxon>
        <taxon>Trombidioidea</taxon>
        <taxon>Trombidiidae</taxon>
        <taxon>Dinothrombium</taxon>
    </lineage>
</organism>
<sequence>MKVENDSCKDGHIKRKFMNIYIDNVQAKYVDGTHKVTFEVAHGKKPLGKIVIALFGNIVPKTVANFVAFAREEGYNGLSYKGGDLSDAKDGRGEISIYGQNFDDENFVLKHTEPGILSMANRGKNTNGSQFFITTVETDWLDDKHVVFGKVIDGMDIVRQIESVHTNGEDKPTEDVVITKTSVEEIKMKVPIK</sequence>